<gene>
    <name evidence="1" type="ORF">QFC24_004521</name>
</gene>
<keyword evidence="2" id="KW-1185">Reference proteome</keyword>
<dbReference type="Proteomes" id="UP001234202">
    <property type="component" value="Unassembled WGS sequence"/>
</dbReference>
<name>A0ACC2XET0_9TREE</name>
<comment type="caution">
    <text evidence="1">The sequence shown here is derived from an EMBL/GenBank/DDBJ whole genome shotgun (WGS) entry which is preliminary data.</text>
</comment>
<evidence type="ECO:0000313" key="2">
    <source>
        <dbReference type="Proteomes" id="UP001234202"/>
    </source>
</evidence>
<accession>A0ACC2XET0</accession>
<organism evidence="1 2">
    <name type="scientific">Naganishia onofrii</name>
    <dbReference type="NCBI Taxonomy" id="1851511"/>
    <lineage>
        <taxon>Eukaryota</taxon>
        <taxon>Fungi</taxon>
        <taxon>Dikarya</taxon>
        <taxon>Basidiomycota</taxon>
        <taxon>Agaricomycotina</taxon>
        <taxon>Tremellomycetes</taxon>
        <taxon>Filobasidiales</taxon>
        <taxon>Filobasidiaceae</taxon>
        <taxon>Naganishia</taxon>
    </lineage>
</organism>
<protein>
    <submittedName>
        <fullName evidence="1">Uncharacterized protein</fullName>
    </submittedName>
</protein>
<proteinExistence type="predicted"/>
<reference evidence="1" key="1">
    <citation type="submission" date="2023-04" db="EMBL/GenBank/DDBJ databases">
        <title>Draft Genome sequencing of Naganishia species isolated from polar environments using Oxford Nanopore Technology.</title>
        <authorList>
            <person name="Leo P."/>
            <person name="Venkateswaran K."/>
        </authorList>
    </citation>
    <scope>NUCLEOTIDE SEQUENCE</scope>
    <source>
        <strain evidence="1">DBVPG 5303</strain>
    </source>
</reference>
<dbReference type="EMBL" id="JASBWV010000016">
    <property type="protein sequence ID" value="KAJ9121939.1"/>
    <property type="molecule type" value="Genomic_DNA"/>
</dbReference>
<sequence>MSLADHNVEPQRERHAQHSSQMASKSSDNLAGTDENGEKATAGNPSTPFKSFSSPEDGRMAAKLDFASKGMTQVSLERAGEDEGQEARLHGTAIYSPVPGWLLGYGNQKAGSMTDIEFPVKVNFRVAMREFPDSVSTIRRNIKVHWDLLDNGFDWAERFLALWDVPNEGIWVISLHEEATPLLEYWKVHIQPQLDAAETRCGEIRATRKRRESATDNNFTKPTFVHLPSSGKIVTCRDIQVEQLGSRVRSPTPGREGSRGSPSFQSNVKNSEASGIEKKNVDRFDISTLQQELLDVTHKLEDSEISTLTPPLTVEENSAPPRRVHDQAPVANSMGEDNVALAGGRSCQGKYSDNEEEIRPLKHLQRHSSREQEEADRLEVESGWADAVGLLIQLADGLLAFHERRLSLVVCRPEYFSVYPRHFKPRSAVISDEQPVSLCLVRTSAIVPLSGYQDGRIVKSMAGDFDGDRVIASGPGAGMIGQAEALTDEASEKYDISAAGALEGTFDEAAIRRHLRYIAPEAISDKKAIGSLVDVFSWGVAAYELVTCRPIEDVDASGDQDLLRDIHLHSIRPVTPIIGLLNSIPPELCDVIKQSVSLDPDERYSNLCAVLHDLHKVREICQGRLVGNARRQYQPGHIDAMSRFVVPPGLVDREKQEGELDRAYQKVKLSGSVETVCCWGPSGAGKSKLIEVWAKGKQASNAGQDCLVGWAKLDEHRAKPLSAFVAIFSSLLDRIFSDPLEDPEVWRKRIGNALSVNGNIFLSLIPPSYRGILLDHEPDTVEIDGHLGVDWEQYVKQFRSWSYGLLRLFASSARPLVIVLDDYQWIGAEKSLWEDLLLHPMRHLDNALVLLSHRTLDDTPPNMAPFANCQLVQVNSFSKDTLQSLVLRLVVMPPNPSFGSNVRERITPQWTVLAQFLFDATKGNPLYNKMLLTALVRDGVVVGSAESEIDLRNADLSLVPVLRFSSAKMDNQGGAARPVYYDQCSGLRDKSLSDGAREVLLVLACLPSRGVDVNLLSELVDKPAPIVRTLLDEAATLGCVQLTQQHAQFTHDKHHQAALSLIASEDKPRLYISLVKKLENKGGDVVFSRADLVMEATALDPGCYPIPEKTEIITQAAKRAARAAALGLAEKYIKHTLSYADISANELWQQSPRLALDLTTIRAELAMALRRSSEIVPEIESARSQAQDMVSWIKVATLLFRLNLAANKIPQALENVREAFRTIGVDVEESTTTLPTTAEQVETIIDNIALQNSEEAITHQDEVAIAIAKLCLKAGATIYSYSATHSTQYFDHAAQLILSSPATRKHTAAAYTYTLQAISSANMLQVDLSRSWLRLANKVKGTQGTSDFSGVEAVVVTLDFLNCATIGDMKYGGAYKACIADNNMDTLVYAGGLDLAGSFLAGRDLRYTLLTGEKVLEWLQYDLQPASKVMIASSIQLAANCSDSNREFESLQKLEGKYLSSDDSLKLSNLPPLFAIIYWTNSLASGIFFHASEEELRSRAAQVYKHLDGGAGTVMMFYSGFVLSWFTIMNDSTIDLDIVHSTKLKLSAFQHNHDFGNMVKCLDALLVLRRMTDRQSTLAEALDGLEYAIECLDASDHHLLRGKPD</sequence>
<evidence type="ECO:0000313" key="1">
    <source>
        <dbReference type="EMBL" id="KAJ9121939.1"/>
    </source>
</evidence>